<dbReference type="GO" id="GO:0016887">
    <property type="term" value="F:ATP hydrolysis activity"/>
    <property type="evidence" value="ECO:0007669"/>
    <property type="project" value="InterPro"/>
</dbReference>
<feature type="domain" description="ABC transporter" evidence="9">
    <location>
        <begin position="2"/>
        <end position="237"/>
    </location>
</feature>
<dbReference type="InterPro" id="IPR003439">
    <property type="entry name" value="ABC_transporter-like_ATP-bd"/>
</dbReference>
<dbReference type="EC" id="7.6.2.9" evidence="7"/>
<dbReference type="PANTHER" id="PTHR43117:SF4">
    <property type="entry name" value="OSMOPROTECTANT IMPORT ATP-BINDING PROTEIN OSMV"/>
    <property type="match status" value="1"/>
</dbReference>
<accession>A0A6I1FED9</accession>
<dbReference type="PROSITE" id="PS00211">
    <property type="entry name" value="ABC_TRANSPORTER_1"/>
    <property type="match status" value="1"/>
</dbReference>
<gene>
    <name evidence="10" type="ORF">F9802_11120</name>
</gene>
<protein>
    <recommendedName>
        <fullName evidence="8">Carnitine transport ATP-binding protein OpuCA</fullName>
        <ecNumber evidence="7">7.6.2.9</ecNumber>
    </recommendedName>
</protein>
<dbReference type="Gene3D" id="3.40.50.300">
    <property type="entry name" value="P-loop containing nucleotide triphosphate hydrolases"/>
    <property type="match status" value="1"/>
</dbReference>
<dbReference type="SMART" id="SM00382">
    <property type="entry name" value="AAA"/>
    <property type="match status" value="1"/>
</dbReference>
<proteinExistence type="inferred from homology"/>
<keyword evidence="2" id="KW-0813">Transport</keyword>
<keyword evidence="3" id="KW-0547">Nucleotide-binding</keyword>
<evidence type="ECO:0000256" key="2">
    <source>
        <dbReference type="ARBA" id="ARBA00022448"/>
    </source>
</evidence>
<comment type="similarity">
    <text evidence="1">Belongs to the ABC transporter superfamily.</text>
</comment>
<dbReference type="GO" id="GO:0015418">
    <property type="term" value="F:ABC-type quaternary ammonium compound transporting activity"/>
    <property type="evidence" value="ECO:0007669"/>
    <property type="project" value="UniProtKB-EC"/>
</dbReference>
<sequence length="320" mass="35977">MIQFNKVSKSYRDGTAAVDSVDLHIRKGEFFVLVGPSGCGKTTTLKMINRLIDATDGTITIGEKKISEYDIHELRWNIGYVLQQIALFPHMTIEENIAVVPELKRWSRAQIKKRVDELLTMVGLDPETYRGRKPAELSGGQQQRVGVVRALAADPDILLMDEPFSALDPVSREKIQRDIISLQQRINKTIVFVTHDMQEAFKLGDRICLMKDGRIVQIDTPEALFHRPADEFVKQFIGTANPLLKDTVTVESAVQKQSVSEKFTSSQVIAAGVPLEEAIEQLIQEDRIQVEKDGEIIGLLTRQSALAYLSEALKERREHG</sequence>
<evidence type="ECO:0000259" key="9">
    <source>
        <dbReference type="PROSITE" id="PS50893"/>
    </source>
</evidence>
<dbReference type="InterPro" id="IPR003593">
    <property type="entry name" value="AAA+_ATPase"/>
</dbReference>
<dbReference type="Proteomes" id="UP000429595">
    <property type="component" value="Unassembled WGS sequence"/>
</dbReference>
<dbReference type="PANTHER" id="PTHR43117">
    <property type="entry name" value="OSMOPROTECTANT IMPORT ATP-BINDING PROTEIN OSMV"/>
    <property type="match status" value="1"/>
</dbReference>
<comment type="subunit">
    <text evidence="6">The complex is composed of two ATP-binding proteins (OpuCA), two transmembrane proteins (OpuCB and OpuCD) and a solute-binding protein (OpuCC).</text>
</comment>
<dbReference type="EMBL" id="WEIO01000006">
    <property type="protein sequence ID" value="KAB7706135.1"/>
    <property type="molecule type" value="Genomic_DNA"/>
</dbReference>
<dbReference type="RefSeq" id="WP_152151934.1">
    <property type="nucleotide sequence ID" value="NZ_WEIO01000006.1"/>
</dbReference>
<dbReference type="PROSITE" id="PS50893">
    <property type="entry name" value="ABC_TRANSPORTER_2"/>
    <property type="match status" value="1"/>
</dbReference>
<dbReference type="GO" id="GO:0005524">
    <property type="term" value="F:ATP binding"/>
    <property type="evidence" value="ECO:0007669"/>
    <property type="project" value="UniProtKB-KW"/>
</dbReference>
<dbReference type="FunFam" id="3.40.50.300:FF:000425">
    <property type="entry name" value="Probable ABC transporter, ATP-binding subunit"/>
    <property type="match status" value="1"/>
</dbReference>
<keyword evidence="4 10" id="KW-0067">ATP-binding</keyword>
<dbReference type="InterPro" id="IPR027417">
    <property type="entry name" value="P-loop_NTPase"/>
</dbReference>
<evidence type="ECO:0000256" key="4">
    <source>
        <dbReference type="ARBA" id="ARBA00022840"/>
    </source>
</evidence>
<organism evidence="10 11">
    <name type="scientific">Bacillus aerolatus</name>
    <dbReference type="NCBI Taxonomy" id="2653354"/>
    <lineage>
        <taxon>Bacteria</taxon>
        <taxon>Bacillati</taxon>
        <taxon>Bacillota</taxon>
        <taxon>Bacilli</taxon>
        <taxon>Bacillales</taxon>
        <taxon>Bacillaceae</taxon>
        <taxon>Bacillus</taxon>
    </lineage>
</organism>
<evidence type="ECO:0000313" key="11">
    <source>
        <dbReference type="Proteomes" id="UP000429595"/>
    </source>
</evidence>
<evidence type="ECO:0000256" key="3">
    <source>
        <dbReference type="ARBA" id="ARBA00022741"/>
    </source>
</evidence>
<evidence type="ECO:0000256" key="6">
    <source>
        <dbReference type="ARBA" id="ARBA00063934"/>
    </source>
</evidence>
<evidence type="ECO:0000256" key="8">
    <source>
        <dbReference type="ARBA" id="ARBA00070305"/>
    </source>
</evidence>
<name>A0A6I1FED9_9BACI</name>
<dbReference type="AlphaFoldDB" id="A0A6I1FED9"/>
<evidence type="ECO:0000313" key="10">
    <source>
        <dbReference type="EMBL" id="KAB7706135.1"/>
    </source>
</evidence>
<comment type="caution">
    <text evidence="10">The sequence shown here is derived from an EMBL/GenBank/DDBJ whole genome shotgun (WGS) entry which is preliminary data.</text>
</comment>
<dbReference type="Pfam" id="PF00005">
    <property type="entry name" value="ABC_tran"/>
    <property type="match status" value="1"/>
</dbReference>
<comment type="catalytic activity">
    <reaction evidence="5">
        <text>a quaternary ammonium(out) + ATP + H2O = a quaternary ammonium(in) + ADP + phosphate + H(+)</text>
        <dbReference type="Rhea" id="RHEA:11036"/>
        <dbReference type="ChEBI" id="CHEBI:15377"/>
        <dbReference type="ChEBI" id="CHEBI:15378"/>
        <dbReference type="ChEBI" id="CHEBI:30616"/>
        <dbReference type="ChEBI" id="CHEBI:35267"/>
        <dbReference type="ChEBI" id="CHEBI:43474"/>
        <dbReference type="ChEBI" id="CHEBI:456216"/>
        <dbReference type="EC" id="7.6.2.9"/>
    </reaction>
</comment>
<reference evidence="10 11" key="1">
    <citation type="submission" date="2019-10" db="EMBL/GenBank/DDBJ databases">
        <title>Bacillus aerolatum sp. nov., isolated from bioaerosol of sport playgrounds.</title>
        <authorList>
            <person name="Chen P."/>
            <person name="Zhang G."/>
        </authorList>
    </citation>
    <scope>NUCLEOTIDE SEQUENCE [LARGE SCALE GENOMIC DNA]</scope>
    <source>
        <strain evidence="10 11">CX253</strain>
    </source>
</reference>
<keyword evidence="11" id="KW-1185">Reference proteome</keyword>
<evidence type="ECO:0000256" key="7">
    <source>
        <dbReference type="ARBA" id="ARBA00066388"/>
    </source>
</evidence>
<evidence type="ECO:0000256" key="1">
    <source>
        <dbReference type="ARBA" id="ARBA00005417"/>
    </source>
</evidence>
<evidence type="ECO:0000256" key="5">
    <source>
        <dbReference type="ARBA" id="ARBA00052482"/>
    </source>
</evidence>
<dbReference type="SUPFAM" id="SSF52540">
    <property type="entry name" value="P-loop containing nucleoside triphosphate hydrolases"/>
    <property type="match status" value="1"/>
</dbReference>
<dbReference type="InterPro" id="IPR017871">
    <property type="entry name" value="ABC_transporter-like_CS"/>
</dbReference>